<dbReference type="EMBL" id="U62640">
    <property type="protein sequence ID" value="AAB04775.1"/>
    <property type="molecule type" value="Genomic_RNA"/>
</dbReference>
<protein>
    <submittedName>
        <fullName evidence="1">Uncharacterized protein</fullName>
    </submittedName>
</protein>
<sequence>MVLHLAVSRWRKRVLRVVRGLDNIRNLCAPTHRWMVCSVTCWQLWIIQLAYRSRVGSESCCLLLQS</sequence>
<proteinExistence type="predicted"/>
<organism evidence="1">
    <name type="scientific">La France disease virus</name>
    <dbReference type="NCBI Taxonomy" id="28373"/>
    <lineage>
        <taxon>Viruses</taxon>
        <taxon>Riboviria</taxon>
        <taxon>Orthornavirae</taxon>
        <taxon>Duplornaviricota</taxon>
        <taxon>Chrymotiviricetes</taxon>
        <taxon>Ghabrivirales</taxon>
        <taxon>Alphatotivirineae</taxon>
        <taxon>Chrysoviridae</taxon>
        <taxon>Chrysovirus</taxon>
        <taxon>Agaricus bisporus virus 1</taxon>
    </lineage>
</organism>
<name>Q83039_9VIRU</name>
<evidence type="ECO:0000313" key="1">
    <source>
        <dbReference type="EMBL" id="AAB04775.1"/>
    </source>
</evidence>
<reference evidence="1" key="1">
    <citation type="journal article" date="1997" name="J. Virol. Methods">
        <title>RT-PCR detection of dsRNAs associated with La France disease of the cultivated mushroom Agaricus bisporus (Lange) Imbach.</title>
        <authorList>
            <person name="Revill P.A."/>
            <person name="Wright P.J."/>
        </authorList>
    </citation>
    <scope>NUCLEOTIDE SEQUENCE</scope>
</reference>
<accession>Q83039</accession>